<evidence type="ECO:0000313" key="2">
    <source>
        <dbReference type="Proteomes" id="UP001174909"/>
    </source>
</evidence>
<name>A0AA35TA42_GEOBA</name>
<organism evidence="1 2">
    <name type="scientific">Geodia barretti</name>
    <name type="common">Barrett's horny sponge</name>
    <dbReference type="NCBI Taxonomy" id="519541"/>
    <lineage>
        <taxon>Eukaryota</taxon>
        <taxon>Metazoa</taxon>
        <taxon>Porifera</taxon>
        <taxon>Demospongiae</taxon>
        <taxon>Heteroscleromorpha</taxon>
        <taxon>Tetractinellida</taxon>
        <taxon>Astrophorina</taxon>
        <taxon>Geodiidae</taxon>
        <taxon>Geodia</taxon>
    </lineage>
</organism>
<evidence type="ECO:0000313" key="1">
    <source>
        <dbReference type="EMBL" id="CAI8043131.1"/>
    </source>
</evidence>
<gene>
    <name evidence="1" type="ORF">GBAR_LOCUS23931</name>
</gene>
<dbReference type="AlphaFoldDB" id="A0AA35TA42"/>
<dbReference type="Proteomes" id="UP001174909">
    <property type="component" value="Unassembled WGS sequence"/>
</dbReference>
<keyword evidence="2" id="KW-1185">Reference proteome</keyword>
<sequence length="144" mass="15929">MGACSESGYVWTQTVYDTTGNILTNPDFSNPVKKTLQVHVCRNITKAMNTNCSSKGLAPVYMNDDSSGECNAYGNIRTANIQPNPFNDGVFIDYYGGEAESHIVQYSARLYFVCKAGTTLEGPTLEHVKDSYTAHIRFNTKYVC</sequence>
<dbReference type="EMBL" id="CASHTH010003305">
    <property type="protein sequence ID" value="CAI8043131.1"/>
    <property type="molecule type" value="Genomic_DNA"/>
</dbReference>
<accession>A0AA35TA42</accession>
<dbReference type="InterPro" id="IPR009011">
    <property type="entry name" value="Man6P_isomerase_rcpt-bd_dom_sf"/>
</dbReference>
<proteinExistence type="predicted"/>
<reference evidence="1" key="1">
    <citation type="submission" date="2023-03" db="EMBL/GenBank/DDBJ databases">
        <authorList>
            <person name="Steffen K."/>
            <person name="Cardenas P."/>
        </authorList>
    </citation>
    <scope>NUCLEOTIDE SEQUENCE</scope>
</reference>
<dbReference type="Gene3D" id="2.70.130.10">
    <property type="entry name" value="Mannose-6-phosphate receptor binding domain"/>
    <property type="match status" value="1"/>
</dbReference>
<protein>
    <submittedName>
        <fullName evidence="1">Uncharacterized protein</fullName>
    </submittedName>
</protein>
<comment type="caution">
    <text evidence="1">The sequence shown here is derived from an EMBL/GenBank/DDBJ whole genome shotgun (WGS) entry which is preliminary data.</text>
</comment>
<dbReference type="SUPFAM" id="SSF50911">
    <property type="entry name" value="Mannose 6-phosphate receptor domain"/>
    <property type="match status" value="1"/>
</dbReference>